<evidence type="ECO:0008006" key="3">
    <source>
        <dbReference type="Google" id="ProtNLM"/>
    </source>
</evidence>
<dbReference type="EMBL" id="CP048222">
    <property type="protein sequence ID" value="QHT66804.1"/>
    <property type="molecule type" value="Genomic_DNA"/>
</dbReference>
<dbReference type="AlphaFoldDB" id="A0A6C0GG49"/>
<dbReference type="KEGG" id="rhoz:GXP67_09105"/>
<evidence type="ECO:0000313" key="1">
    <source>
        <dbReference type="EMBL" id="QHT66804.1"/>
    </source>
</evidence>
<protein>
    <recommendedName>
        <fullName evidence="3">Glycosyltransferase family 2 protein</fullName>
    </recommendedName>
</protein>
<gene>
    <name evidence="1" type="ORF">GXP67_09105</name>
</gene>
<evidence type="ECO:0000313" key="2">
    <source>
        <dbReference type="Proteomes" id="UP000480178"/>
    </source>
</evidence>
<reference evidence="1 2" key="1">
    <citation type="submission" date="2020-01" db="EMBL/GenBank/DDBJ databases">
        <authorList>
            <person name="Kim M.K."/>
        </authorList>
    </citation>
    <scope>NUCLEOTIDE SEQUENCE [LARGE SCALE GENOMIC DNA]</scope>
    <source>
        <strain evidence="1 2">172606-1</strain>
    </source>
</reference>
<sequence>MKHTAIFYTNNNISLKAFQKVLSCFIKAINHPSLPFDTLGVIVSVFPVLDLLETDYKNIKNIIASQEIINKGHLSIIEKISLALALFPSDYVSLHEHDVLYPEEYLLTLQNILEDMSSAFDYLAYNNIIGVNKTGYQQRTIVDHPLSTLAFPYPVIKDVLDHKRREFSLNGNWCYLEPGYGGSYGTHLRRLQLGNGVENLWFILI</sequence>
<dbReference type="RefSeq" id="WP_162442857.1">
    <property type="nucleotide sequence ID" value="NZ_CP048222.1"/>
</dbReference>
<keyword evidence="2" id="KW-1185">Reference proteome</keyword>
<accession>A0A6C0GG49</accession>
<dbReference type="Proteomes" id="UP000480178">
    <property type="component" value="Chromosome"/>
</dbReference>
<organism evidence="1 2">
    <name type="scientific">Rhodocytophaga rosea</name>
    <dbReference type="NCBI Taxonomy" id="2704465"/>
    <lineage>
        <taxon>Bacteria</taxon>
        <taxon>Pseudomonadati</taxon>
        <taxon>Bacteroidota</taxon>
        <taxon>Cytophagia</taxon>
        <taxon>Cytophagales</taxon>
        <taxon>Rhodocytophagaceae</taxon>
        <taxon>Rhodocytophaga</taxon>
    </lineage>
</organism>
<name>A0A6C0GG49_9BACT</name>
<proteinExistence type="predicted"/>